<gene>
    <name evidence="6" type="ORF">KB874_16780</name>
</gene>
<evidence type="ECO:0000259" key="5">
    <source>
        <dbReference type="PROSITE" id="PS51352"/>
    </source>
</evidence>
<dbReference type="PANTHER" id="PTHR45663">
    <property type="entry name" value="GEO12009P1"/>
    <property type="match status" value="1"/>
</dbReference>
<dbReference type="SUPFAM" id="SSF52833">
    <property type="entry name" value="Thioredoxin-like"/>
    <property type="match status" value="1"/>
</dbReference>
<dbReference type="GO" id="GO:0005829">
    <property type="term" value="C:cytosol"/>
    <property type="evidence" value="ECO:0007669"/>
    <property type="project" value="TreeGrafter"/>
</dbReference>
<evidence type="ECO:0000256" key="4">
    <source>
        <dbReference type="ARBA" id="ARBA00023284"/>
    </source>
</evidence>
<dbReference type="EMBL" id="JAGTUU010000007">
    <property type="protein sequence ID" value="MBS0125739.1"/>
    <property type="molecule type" value="Genomic_DNA"/>
</dbReference>
<evidence type="ECO:0000313" key="6">
    <source>
        <dbReference type="EMBL" id="MBS0125739.1"/>
    </source>
</evidence>
<name>A0A8J7WIP1_9RHOB</name>
<keyword evidence="3" id="KW-1015">Disulfide bond</keyword>
<dbReference type="GO" id="GO:0045454">
    <property type="term" value="P:cell redox homeostasis"/>
    <property type="evidence" value="ECO:0007669"/>
    <property type="project" value="TreeGrafter"/>
</dbReference>
<sequence>MTAATLTCLACGQGNRVPSDRNRSAARCGTCGETLFPDRPIDVDPATLQKAIRRDTVPLLVDFWAPWCGPCRAMAPEFAKAAAALQGDVRLVKVDTQRFPEAAQTHGVRGIPMMARFEGGKETSRQTGALPSAAIIGLARGHSPAR</sequence>
<dbReference type="PROSITE" id="PS00194">
    <property type="entry name" value="THIOREDOXIN_1"/>
    <property type="match status" value="1"/>
</dbReference>
<dbReference type="InterPro" id="IPR049299">
    <property type="entry name" value="Thio2_N"/>
</dbReference>
<evidence type="ECO:0000256" key="2">
    <source>
        <dbReference type="ARBA" id="ARBA00022982"/>
    </source>
</evidence>
<dbReference type="GO" id="GO:0015035">
    <property type="term" value="F:protein-disulfide reductase activity"/>
    <property type="evidence" value="ECO:0007669"/>
    <property type="project" value="TreeGrafter"/>
</dbReference>
<dbReference type="Gene3D" id="3.40.30.10">
    <property type="entry name" value="Glutaredoxin"/>
    <property type="match status" value="1"/>
</dbReference>
<keyword evidence="7" id="KW-1185">Reference proteome</keyword>
<dbReference type="PANTHER" id="PTHR45663:SF11">
    <property type="entry name" value="GEO12009P1"/>
    <property type="match status" value="1"/>
</dbReference>
<dbReference type="PRINTS" id="PR00421">
    <property type="entry name" value="THIOREDOXIN"/>
</dbReference>
<dbReference type="InterPro" id="IPR013766">
    <property type="entry name" value="Thioredoxin_domain"/>
</dbReference>
<evidence type="ECO:0000313" key="7">
    <source>
        <dbReference type="Proteomes" id="UP000681356"/>
    </source>
</evidence>
<dbReference type="RefSeq" id="WP_212537709.1">
    <property type="nucleotide sequence ID" value="NZ_JAGTUU010000007.1"/>
</dbReference>
<reference evidence="6" key="1">
    <citation type="submission" date="2021-04" db="EMBL/GenBank/DDBJ databases">
        <authorList>
            <person name="Yoon J."/>
        </authorList>
    </citation>
    <scope>NUCLEOTIDE SEQUENCE</scope>
    <source>
        <strain evidence="6">KMU-90</strain>
    </source>
</reference>
<keyword evidence="1" id="KW-0813">Transport</keyword>
<dbReference type="PROSITE" id="PS51352">
    <property type="entry name" value="THIOREDOXIN_2"/>
    <property type="match status" value="1"/>
</dbReference>
<organism evidence="6 7">
    <name type="scientific">Thetidibacter halocola</name>
    <dbReference type="NCBI Taxonomy" id="2827239"/>
    <lineage>
        <taxon>Bacteria</taxon>
        <taxon>Pseudomonadati</taxon>
        <taxon>Pseudomonadota</taxon>
        <taxon>Alphaproteobacteria</taxon>
        <taxon>Rhodobacterales</taxon>
        <taxon>Roseobacteraceae</taxon>
        <taxon>Thetidibacter</taxon>
    </lineage>
</organism>
<proteinExistence type="predicted"/>
<dbReference type="Proteomes" id="UP000681356">
    <property type="component" value="Unassembled WGS sequence"/>
</dbReference>
<keyword evidence="2" id="KW-0249">Electron transport</keyword>
<dbReference type="AlphaFoldDB" id="A0A8J7WIP1"/>
<keyword evidence="4" id="KW-0676">Redox-active center</keyword>
<comment type="caution">
    <text evidence="6">The sequence shown here is derived from an EMBL/GenBank/DDBJ whole genome shotgun (WGS) entry which is preliminary data.</text>
</comment>
<accession>A0A8J7WIP1</accession>
<dbReference type="Pfam" id="PF00085">
    <property type="entry name" value="Thioredoxin"/>
    <property type="match status" value="1"/>
</dbReference>
<protein>
    <submittedName>
        <fullName evidence="6">Thioredoxin family protein</fullName>
    </submittedName>
</protein>
<feature type="domain" description="Thioredoxin" evidence="5">
    <location>
        <begin position="1"/>
        <end position="144"/>
    </location>
</feature>
<evidence type="ECO:0000256" key="3">
    <source>
        <dbReference type="ARBA" id="ARBA00023157"/>
    </source>
</evidence>
<dbReference type="Pfam" id="PF21352">
    <property type="entry name" value="Zn_ribbon_Thio2"/>
    <property type="match status" value="1"/>
</dbReference>
<evidence type="ECO:0000256" key="1">
    <source>
        <dbReference type="ARBA" id="ARBA00022448"/>
    </source>
</evidence>
<dbReference type="Gene3D" id="2.30.30.380">
    <property type="entry name" value="Zn-finger domain of Sec23/24"/>
    <property type="match status" value="1"/>
</dbReference>
<dbReference type="CDD" id="cd02947">
    <property type="entry name" value="TRX_family"/>
    <property type="match status" value="1"/>
</dbReference>
<dbReference type="InterPro" id="IPR017937">
    <property type="entry name" value="Thioredoxin_CS"/>
</dbReference>
<dbReference type="InterPro" id="IPR036249">
    <property type="entry name" value="Thioredoxin-like_sf"/>
</dbReference>